<dbReference type="EMBL" id="LBFC01000010">
    <property type="protein sequence ID" value="ONN27552.1"/>
    <property type="molecule type" value="Genomic_DNA"/>
</dbReference>
<comment type="caution">
    <text evidence="12">The sequence shown here is derived from an EMBL/GenBank/DDBJ whole genome shotgun (WGS) entry which is preliminary data.</text>
</comment>
<dbReference type="InterPro" id="IPR036850">
    <property type="entry name" value="NDK-like_dom_sf"/>
</dbReference>
<evidence type="ECO:0000256" key="10">
    <source>
        <dbReference type="RuleBase" id="RU004013"/>
    </source>
</evidence>
<dbReference type="InterPro" id="IPR023005">
    <property type="entry name" value="Nucleoside_diP_kinase_AS"/>
</dbReference>
<reference evidence="12 13" key="1">
    <citation type="submission" date="2015-06" db="EMBL/GenBank/DDBJ databases">
        <title>Genome sequencing of Thermotogales isolates from hydrothermal vents.</title>
        <authorList>
            <person name="Haverkamp T.H."/>
            <person name="Kublanov I.V."/>
            <person name="Nesbo C.L."/>
        </authorList>
    </citation>
    <scope>NUCLEOTIDE SEQUENCE [LARGE SCALE GENOMIC DNA]</scope>
    <source>
        <strain evidence="13">ik275mar</strain>
    </source>
</reference>
<feature type="domain" description="Nucleoside diphosphate kinase-like" evidence="11">
    <location>
        <begin position="1"/>
        <end position="138"/>
    </location>
</feature>
<organism evidence="12 13">
    <name type="scientific">Thermosipho affectus</name>
    <dbReference type="NCBI Taxonomy" id="660294"/>
    <lineage>
        <taxon>Bacteria</taxon>
        <taxon>Thermotogati</taxon>
        <taxon>Thermotogota</taxon>
        <taxon>Thermotogae</taxon>
        <taxon>Thermotogales</taxon>
        <taxon>Fervidobacteriaceae</taxon>
        <taxon>Thermosipho</taxon>
    </lineage>
</organism>
<dbReference type="PROSITE" id="PS00469">
    <property type="entry name" value="NDPK"/>
    <property type="match status" value="1"/>
</dbReference>
<evidence type="ECO:0000256" key="5">
    <source>
        <dbReference type="ARBA" id="ARBA00022777"/>
    </source>
</evidence>
<feature type="binding site" evidence="7 8">
    <location>
        <position position="9"/>
    </location>
    <ligand>
        <name>ATP</name>
        <dbReference type="ChEBI" id="CHEBI:30616"/>
    </ligand>
</feature>
<comment type="similarity">
    <text evidence="2 7 8 9">Belongs to the NDK family.</text>
</comment>
<keyword evidence="7" id="KW-0546">Nucleotide metabolism</keyword>
<keyword evidence="7" id="KW-0963">Cytoplasm</keyword>
<dbReference type="InterPro" id="IPR001564">
    <property type="entry name" value="Nucleoside_diP_kinase"/>
</dbReference>
<evidence type="ECO:0000256" key="2">
    <source>
        <dbReference type="ARBA" id="ARBA00008142"/>
    </source>
</evidence>
<keyword evidence="6 7" id="KW-0067">ATP-binding</keyword>
<gene>
    <name evidence="7" type="primary">ndk</name>
    <name evidence="12" type="ORF">XJ44_03245</name>
</gene>
<feature type="binding site" evidence="7 8">
    <location>
        <position position="102"/>
    </location>
    <ligand>
        <name>ATP</name>
        <dbReference type="ChEBI" id="CHEBI:30616"/>
    </ligand>
</feature>
<dbReference type="SUPFAM" id="SSF54919">
    <property type="entry name" value="Nucleoside diphosphate kinase, NDK"/>
    <property type="match status" value="1"/>
</dbReference>
<evidence type="ECO:0000259" key="11">
    <source>
        <dbReference type="SMART" id="SM00562"/>
    </source>
</evidence>
<keyword evidence="4 7" id="KW-0547">Nucleotide-binding</keyword>
<feature type="binding site" evidence="7 8">
    <location>
        <position position="112"/>
    </location>
    <ligand>
        <name>ATP</name>
        <dbReference type="ChEBI" id="CHEBI:30616"/>
    </ligand>
</feature>
<dbReference type="RefSeq" id="WP_077198041.1">
    <property type="nucleotide sequence ID" value="NZ_LBFC01000010.1"/>
</dbReference>
<comment type="subunit">
    <text evidence="7">Homotetramer.</text>
</comment>
<dbReference type="Gene3D" id="3.30.70.141">
    <property type="entry name" value="Nucleoside diphosphate kinase-like domain"/>
    <property type="match status" value="1"/>
</dbReference>
<comment type="subcellular location">
    <subcellularLocation>
        <location evidence="7">Cytoplasm</location>
    </subcellularLocation>
</comment>
<evidence type="ECO:0000256" key="1">
    <source>
        <dbReference type="ARBA" id="ARBA00001946"/>
    </source>
</evidence>
<dbReference type="Pfam" id="PF00334">
    <property type="entry name" value="NDK"/>
    <property type="match status" value="1"/>
</dbReference>
<evidence type="ECO:0000256" key="7">
    <source>
        <dbReference type="HAMAP-Rule" id="MF_00451"/>
    </source>
</evidence>
<evidence type="ECO:0000313" key="13">
    <source>
        <dbReference type="Proteomes" id="UP000242616"/>
    </source>
</evidence>
<feature type="binding site" evidence="7 8">
    <location>
        <position position="57"/>
    </location>
    <ligand>
        <name>ATP</name>
        <dbReference type="ChEBI" id="CHEBI:30616"/>
    </ligand>
</feature>
<keyword evidence="7" id="KW-0479">Metal-binding</keyword>
<proteinExistence type="inferred from homology"/>
<dbReference type="GO" id="GO:0016301">
    <property type="term" value="F:kinase activity"/>
    <property type="evidence" value="ECO:0007669"/>
    <property type="project" value="UniProtKB-KW"/>
</dbReference>
<name>A0ABX3IM15_9BACT</name>
<keyword evidence="13" id="KW-1185">Reference proteome</keyword>
<evidence type="ECO:0000313" key="12">
    <source>
        <dbReference type="EMBL" id="ONN27552.1"/>
    </source>
</evidence>
<comment type="function">
    <text evidence="7">Major role in the synthesis of nucleoside triphosphates other than ATP. The ATP gamma phosphate is transferred to the NDP beta phosphate via a ping-pong mechanism, using a phosphorylated active-site intermediate.</text>
</comment>
<dbReference type="PROSITE" id="PS51374">
    <property type="entry name" value="NDPK_LIKE"/>
    <property type="match status" value="1"/>
</dbReference>
<dbReference type="CDD" id="cd04413">
    <property type="entry name" value="NDPk_I"/>
    <property type="match status" value="1"/>
</dbReference>
<feature type="binding site" evidence="7 8">
    <location>
        <position position="85"/>
    </location>
    <ligand>
        <name>ATP</name>
        <dbReference type="ChEBI" id="CHEBI:30616"/>
    </ligand>
</feature>
<evidence type="ECO:0000256" key="6">
    <source>
        <dbReference type="ARBA" id="ARBA00022840"/>
    </source>
</evidence>
<evidence type="ECO:0000256" key="9">
    <source>
        <dbReference type="RuleBase" id="RU004011"/>
    </source>
</evidence>
<evidence type="ECO:0000256" key="8">
    <source>
        <dbReference type="PROSITE-ProRule" id="PRU00706"/>
    </source>
</evidence>
<keyword evidence="7" id="KW-0597">Phosphoprotein</keyword>
<comment type="catalytic activity">
    <reaction evidence="7 10">
        <text>a 2'-deoxyribonucleoside 5'-diphosphate + ATP = a 2'-deoxyribonucleoside 5'-triphosphate + ADP</text>
        <dbReference type="Rhea" id="RHEA:44640"/>
        <dbReference type="ChEBI" id="CHEBI:30616"/>
        <dbReference type="ChEBI" id="CHEBI:61560"/>
        <dbReference type="ChEBI" id="CHEBI:73316"/>
        <dbReference type="ChEBI" id="CHEBI:456216"/>
        <dbReference type="EC" id="2.7.4.6"/>
    </reaction>
</comment>
<dbReference type="HAMAP" id="MF_00451">
    <property type="entry name" value="NDP_kinase"/>
    <property type="match status" value="1"/>
</dbReference>
<comment type="cofactor">
    <cofactor evidence="1 7">
        <name>Mg(2+)</name>
        <dbReference type="ChEBI" id="CHEBI:18420"/>
    </cofactor>
</comment>
<keyword evidence="5 7" id="KW-0418">Kinase</keyword>
<evidence type="ECO:0000256" key="4">
    <source>
        <dbReference type="ARBA" id="ARBA00022741"/>
    </source>
</evidence>
<feature type="binding site" evidence="7 8">
    <location>
        <position position="91"/>
    </location>
    <ligand>
        <name>ATP</name>
        <dbReference type="ChEBI" id="CHEBI:30616"/>
    </ligand>
</feature>
<dbReference type="EC" id="2.7.4.6" evidence="7 10"/>
<dbReference type="NCBIfam" id="NF001908">
    <property type="entry name" value="PRK00668.1"/>
    <property type="match status" value="1"/>
</dbReference>
<sequence>MERTFVYLKPNAVRRGLIGEIIKRFEQRGIKIVALKMHWVTKEEAEELYKMHKQKSFYKDLIEFITGGPIVAMIVEAPRVIEMVRHIIGNTDPLKAGTGTIRGEFALTTTKNLIHASDSKENFEREYKIFFKDEEIIDYYLDVQDDI</sequence>
<feature type="active site" description="Pros-phosphohistidine intermediate" evidence="7 8">
    <location>
        <position position="115"/>
    </location>
</feature>
<dbReference type="SMART" id="SM00562">
    <property type="entry name" value="NDK"/>
    <property type="match status" value="1"/>
</dbReference>
<keyword evidence="3 7" id="KW-0808">Transferase</keyword>
<dbReference type="InterPro" id="IPR034907">
    <property type="entry name" value="NDK-like_dom"/>
</dbReference>
<protein>
    <recommendedName>
        <fullName evidence="7 10">Nucleoside diphosphate kinase</fullName>
        <shortName evidence="7">NDK</shortName>
        <shortName evidence="7">NDP kinase</shortName>
        <ecNumber evidence="7 10">2.7.4.6</ecNumber>
    </recommendedName>
    <alternativeName>
        <fullName evidence="7">Nucleoside-2-P kinase</fullName>
    </alternativeName>
</protein>
<dbReference type="PRINTS" id="PR01243">
    <property type="entry name" value="NUCDPKINASE"/>
</dbReference>
<dbReference type="Proteomes" id="UP000242616">
    <property type="component" value="Unassembled WGS sequence"/>
</dbReference>
<keyword evidence="7" id="KW-0460">Magnesium</keyword>
<dbReference type="PANTHER" id="PTHR11349">
    <property type="entry name" value="NUCLEOSIDE DIPHOSPHATE KINASE"/>
    <property type="match status" value="1"/>
</dbReference>
<comment type="catalytic activity">
    <reaction evidence="7">
        <text>a ribonucleoside 5'-diphosphate + ATP = a ribonucleoside 5'-triphosphate + ADP</text>
        <dbReference type="Rhea" id="RHEA:18113"/>
        <dbReference type="ChEBI" id="CHEBI:30616"/>
        <dbReference type="ChEBI" id="CHEBI:57930"/>
        <dbReference type="ChEBI" id="CHEBI:61557"/>
        <dbReference type="ChEBI" id="CHEBI:456216"/>
        <dbReference type="EC" id="2.7.4.6"/>
    </reaction>
</comment>
<accession>A0ABX3IM15</accession>
<evidence type="ECO:0000256" key="3">
    <source>
        <dbReference type="ARBA" id="ARBA00022679"/>
    </source>
</evidence>